<evidence type="ECO:0000256" key="2">
    <source>
        <dbReference type="ARBA" id="ARBA00004606"/>
    </source>
</evidence>
<comment type="subunit">
    <text evidence="5">Homodimer; disulfide-linked.</text>
</comment>
<dbReference type="FunFam" id="3.90.550.50:FF:000017">
    <property type="entry name" value="Glycoprotein-N-acetylgalactosamine 3-beta-galactosyltransferase 1"/>
    <property type="match status" value="1"/>
</dbReference>
<dbReference type="GO" id="GO:0030145">
    <property type="term" value="F:manganese ion binding"/>
    <property type="evidence" value="ECO:0007669"/>
    <property type="project" value="UniProtKB-ARBA"/>
</dbReference>
<dbReference type="Proteomes" id="UP000031036">
    <property type="component" value="Unassembled WGS sequence"/>
</dbReference>
<evidence type="ECO:0000256" key="15">
    <source>
        <dbReference type="ARBA" id="ARBA00023157"/>
    </source>
</evidence>
<dbReference type="AlphaFoldDB" id="A0A0B2URK9"/>
<keyword evidence="14" id="KW-0472">Membrane</keyword>
<keyword evidence="17" id="KW-0464">Manganese</keyword>
<dbReference type="GO" id="GO:0016020">
    <property type="term" value="C:membrane"/>
    <property type="evidence" value="ECO:0007669"/>
    <property type="project" value="UniProtKB-SubCell"/>
</dbReference>
<keyword evidence="13" id="KW-1133">Transmembrane helix</keyword>
<dbReference type="InterPro" id="IPR003378">
    <property type="entry name" value="Fringe-like_glycosylTrfase"/>
</dbReference>
<evidence type="ECO:0000256" key="11">
    <source>
        <dbReference type="ARBA" id="ARBA00022741"/>
    </source>
</evidence>
<evidence type="ECO:0000256" key="6">
    <source>
        <dbReference type="ARBA" id="ARBA00012557"/>
    </source>
</evidence>
<gene>
    <name evidence="24" type="primary">C38H2.2</name>
    <name evidence="24" type="ORF">Tcan_07777</name>
</gene>
<evidence type="ECO:0000256" key="7">
    <source>
        <dbReference type="ARBA" id="ARBA00022676"/>
    </source>
</evidence>
<organism evidence="24 25">
    <name type="scientific">Toxocara canis</name>
    <name type="common">Canine roundworm</name>
    <dbReference type="NCBI Taxonomy" id="6265"/>
    <lineage>
        <taxon>Eukaryota</taxon>
        <taxon>Metazoa</taxon>
        <taxon>Ecdysozoa</taxon>
        <taxon>Nematoda</taxon>
        <taxon>Chromadorea</taxon>
        <taxon>Rhabditida</taxon>
        <taxon>Spirurina</taxon>
        <taxon>Ascaridomorpha</taxon>
        <taxon>Ascaridoidea</taxon>
        <taxon>Toxocaridae</taxon>
        <taxon>Toxocara</taxon>
    </lineage>
</organism>
<evidence type="ECO:0000256" key="19">
    <source>
        <dbReference type="ARBA" id="ARBA00041226"/>
    </source>
</evidence>
<comment type="cofactor">
    <cofactor evidence="1">
        <name>Mn(2+)</name>
        <dbReference type="ChEBI" id="CHEBI:29035"/>
    </cofactor>
</comment>
<keyword evidence="25" id="KW-1185">Reference proteome</keyword>
<evidence type="ECO:0000256" key="10">
    <source>
        <dbReference type="ARBA" id="ARBA00022723"/>
    </source>
</evidence>
<dbReference type="OrthoDB" id="414175at2759"/>
<dbReference type="Pfam" id="PF02434">
    <property type="entry name" value="Fringe"/>
    <property type="match status" value="1"/>
</dbReference>
<reference evidence="24 25" key="1">
    <citation type="submission" date="2014-11" db="EMBL/GenBank/DDBJ databases">
        <title>Genetic blueprint of the zoonotic pathogen Toxocara canis.</title>
        <authorList>
            <person name="Zhu X.-Q."/>
            <person name="Korhonen P.K."/>
            <person name="Cai H."/>
            <person name="Young N.D."/>
            <person name="Nejsum P."/>
            <person name="von Samson-Himmelstjerna G."/>
            <person name="Boag P.R."/>
            <person name="Tan P."/>
            <person name="Li Q."/>
            <person name="Min J."/>
            <person name="Yang Y."/>
            <person name="Wang X."/>
            <person name="Fang X."/>
            <person name="Hall R.S."/>
            <person name="Hofmann A."/>
            <person name="Sternberg P.W."/>
            <person name="Jex A.R."/>
            <person name="Gasser R.B."/>
        </authorList>
    </citation>
    <scope>NUCLEOTIDE SEQUENCE [LARGE SCALE GENOMIC DNA]</scope>
    <source>
        <strain evidence="24">PN_DK_2014</strain>
    </source>
</reference>
<dbReference type="GO" id="GO:0016263">
    <property type="term" value="F:glycoprotein-N-acetylgalactosamine 3-beta-galactosyltransferase activity"/>
    <property type="evidence" value="ECO:0007669"/>
    <property type="project" value="UniProtKB-EC"/>
</dbReference>
<keyword evidence="7 24" id="KW-0328">Glycosyltransferase</keyword>
<evidence type="ECO:0000256" key="9">
    <source>
        <dbReference type="ARBA" id="ARBA00022692"/>
    </source>
</evidence>
<accession>A0A0B2URK9</accession>
<keyword evidence="9" id="KW-0812">Transmembrane</keyword>
<comment type="similarity">
    <text evidence="4">Belongs to the glycosyltransferase 31 family. Beta3-Gal-T subfamily.</text>
</comment>
<comment type="pathway">
    <text evidence="3">Protein modification; protein glycosylation.</text>
</comment>
<evidence type="ECO:0000256" key="13">
    <source>
        <dbReference type="ARBA" id="ARBA00022989"/>
    </source>
</evidence>
<evidence type="ECO:0000256" key="12">
    <source>
        <dbReference type="ARBA" id="ARBA00022968"/>
    </source>
</evidence>
<evidence type="ECO:0000256" key="21">
    <source>
        <dbReference type="ARBA" id="ARBA00043065"/>
    </source>
</evidence>
<comment type="caution">
    <text evidence="24">The sequence shown here is derived from an EMBL/GenBank/DDBJ whole genome shotgun (WGS) entry which is preliminary data.</text>
</comment>
<dbReference type="Gene3D" id="3.90.550.50">
    <property type="match status" value="1"/>
</dbReference>
<dbReference type="UniPathway" id="UPA00378"/>
<evidence type="ECO:0000256" key="22">
    <source>
        <dbReference type="ARBA" id="ARBA00059245"/>
    </source>
</evidence>
<evidence type="ECO:0000259" key="23">
    <source>
        <dbReference type="Pfam" id="PF02434"/>
    </source>
</evidence>
<keyword evidence="10" id="KW-0479">Metal-binding</keyword>
<name>A0A0B2URK9_TOXCA</name>
<evidence type="ECO:0000256" key="17">
    <source>
        <dbReference type="ARBA" id="ARBA00023211"/>
    </source>
</evidence>
<evidence type="ECO:0000256" key="4">
    <source>
        <dbReference type="ARBA" id="ARBA00006462"/>
    </source>
</evidence>
<feature type="domain" description="Fringe-like glycosyltransferase" evidence="23">
    <location>
        <begin position="78"/>
        <end position="249"/>
    </location>
</feature>
<evidence type="ECO:0000313" key="24">
    <source>
        <dbReference type="EMBL" id="KHN72043.1"/>
    </source>
</evidence>
<evidence type="ECO:0000256" key="20">
    <source>
        <dbReference type="ARBA" id="ARBA00042009"/>
    </source>
</evidence>
<evidence type="ECO:0000256" key="1">
    <source>
        <dbReference type="ARBA" id="ARBA00001936"/>
    </source>
</evidence>
<evidence type="ECO:0000256" key="16">
    <source>
        <dbReference type="ARBA" id="ARBA00023180"/>
    </source>
</evidence>
<dbReference type="PANTHER" id="PTHR23033:SF14">
    <property type="entry name" value="GLYCOPROTEIN-N-ACETYLGALACTOSAMINE 3-BETA-GALACTOSYLTRANSFERASE 1-RELATED"/>
    <property type="match status" value="1"/>
</dbReference>
<keyword evidence="11" id="KW-0547">Nucleotide-binding</keyword>
<keyword evidence="16" id="KW-0325">Glycoprotein</keyword>
<evidence type="ECO:0000256" key="18">
    <source>
        <dbReference type="ARBA" id="ARBA00040898"/>
    </source>
</evidence>
<protein>
    <recommendedName>
        <fullName evidence="18">Glycoprotein-N-acetylgalactosamine 3-beta-galactosyltransferase 1</fullName>
        <ecNumber evidence="6">2.4.1.122</ecNumber>
    </recommendedName>
    <alternativeName>
        <fullName evidence="20">Core 1 O-glycan T-synthase</fullName>
    </alternativeName>
    <alternativeName>
        <fullName evidence="21">Core 1 UDP-galactose:N-acetylgalactosamine-alpha-R beta 1,3-galactosyltransferase 1</fullName>
    </alternativeName>
    <alternativeName>
        <fullName evidence="19">Core 1 beta1,3-galactosyltransferase 1</fullName>
    </alternativeName>
</protein>
<proteinExistence type="inferred from homology"/>
<keyword evidence="8 24" id="KW-0808">Transferase</keyword>
<keyword evidence="12" id="KW-0735">Signal-anchor</keyword>
<evidence type="ECO:0000256" key="8">
    <source>
        <dbReference type="ARBA" id="ARBA00022679"/>
    </source>
</evidence>
<evidence type="ECO:0000256" key="14">
    <source>
        <dbReference type="ARBA" id="ARBA00023136"/>
    </source>
</evidence>
<comment type="subcellular location">
    <subcellularLocation>
        <location evidence="2">Membrane</location>
        <topology evidence="2">Single-pass type II membrane protein</topology>
    </subcellularLocation>
</comment>
<comment type="function">
    <text evidence="22">Glycosyltransferase that generates the core 1 O-glycan Gal-beta1-3GalNAc-alpha1-Ser/Thr (T antigen), which is a precursor for many extended O-glycans in glycoproteins.</text>
</comment>
<dbReference type="EMBL" id="JPKZ01004117">
    <property type="protein sequence ID" value="KHN72043.1"/>
    <property type="molecule type" value="Genomic_DNA"/>
</dbReference>
<dbReference type="OMA" id="RERANMK"/>
<dbReference type="PANTHER" id="PTHR23033">
    <property type="entry name" value="BETA1,3-GALACTOSYLTRANSFERASE"/>
    <property type="match status" value="1"/>
</dbReference>
<dbReference type="GO" id="GO:0000166">
    <property type="term" value="F:nucleotide binding"/>
    <property type="evidence" value="ECO:0007669"/>
    <property type="project" value="UniProtKB-KW"/>
</dbReference>
<evidence type="ECO:0000256" key="3">
    <source>
        <dbReference type="ARBA" id="ARBA00004922"/>
    </source>
</evidence>
<dbReference type="EC" id="2.4.1.122" evidence="6"/>
<evidence type="ECO:0000313" key="25">
    <source>
        <dbReference type="Proteomes" id="UP000031036"/>
    </source>
</evidence>
<dbReference type="STRING" id="6265.A0A0B2URK9"/>
<sequence length="365" mass="40908">MKQMNTPICRLPVTFLKSVIKTITLLLFGALIGFLSRSSSPNYNSTDAHQLDSVPVLHFDDLEYNNTAAGHISMMVRILCLITTTKQNHISKARHVAATWAKRCTKYIFVSSESDPSLPSIHFDIPEGRDHLWSKTKAAFKYAYDHYPKDIDWFMKADDDTYVILENLRLFLLTQRADDPIYVGCRFKREVKNGYMSGGAGYVLSRGALTAFVERALPNSSLCSADDTVNEDVEMGKCLENVGVRIQSSIDSAGRHRFLALQPLKYLIPDAATSDFWVSSYSYDPVSQGSKCCSQYAITFHYMTPAQMYLMEYLIYQLVAYGLRERANMKAAQGEIAARASLLSSGLTSHGKKLRKAVNALTDPL</sequence>
<keyword evidence="15" id="KW-1015">Disulfide bond</keyword>
<evidence type="ECO:0000256" key="5">
    <source>
        <dbReference type="ARBA" id="ARBA00011748"/>
    </source>
</evidence>
<dbReference type="InterPro" id="IPR026050">
    <property type="entry name" value="C1GALT1/C1GALT1_chp1"/>
</dbReference>